<keyword evidence="9" id="KW-1185">Reference proteome</keyword>
<feature type="binding site" evidence="4">
    <location>
        <position position="54"/>
    </location>
    <ligand>
        <name>substrate</name>
    </ligand>
</feature>
<reference evidence="7 9" key="2">
    <citation type="journal article" date="2016" name="Front. Microbiol.">
        <title>Industrial Acetogenic Biocatalysts: A Comparative Metabolic and Genomic Analysis.</title>
        <authorList>
            <person name="Bengelsdorf F."/>
            <person name="Poehlein A."/>
            <person name="Sonja S."/>
            <person name="Erz C."/>
            <person name="Hummel T."/>
            <person name="Hoffmeister S."/>
            <person name="Daniel R."/>
            <person name="Durre P."/>
        </authorList>
    </citation>
    <scope>NUCLEOTIDE SEQUENCE [LARGE SCALE GENOMIC DNA]</scope>
    <source>
        <strain evidence="7 9">PTA-10522</strain>
    </source>
</reference>
<dbReference type="NCBIfam" id="TIGR02727">
    <property type="entry name" value="MTHFS_bact"/>
    <property type="match status" value="1"/>
</dbReference>
<comment type="similarity">
    <text evidence="1 5">Belongs to the 5-formyltetrahydrofolate cyclo-ligase family.</text>
</comment>
<dbReference type="InterPro" id="IPR037171">
    <property type="entry name" value="NagB/RpiA_transferase-like"/>
</dbReference>
<dbReference type="EMBL" id="LROR01000067">
    <property type="protein sequence ID" value="OBR91655.1"/>
    <property type="molecule type" value="Genomic_DNA"/>
</dbReference>
<dbReference type="PIRSF" id="PIRSF006806">
    <property type="entry name" value="FTHF_cligase"/>
    <property type="match status" value="1"/>
</dbReference>
<protein>
    <recommendedName>
        <fullName evidence="5">5-formyltetrahydrofolate cyclo-ligase</fullName>
        <ecNumber evidence="5">6.3.3.2</ecNumber>
    </recommendedName>
</protein>
<evidence type="ECO:0000256" key="5">
    <source>
        <dbReference type="RuleBase" id="RU361279"/>
    </source>
</evidence>
<proteinExistence type="inferred from homology"/>
<dbReference type="GO" id="GO:0005524">
    <property type="term" value="F:ATP binding"/>
    <property type="evidence" value="ECO:0007669"/>
    <property type="project" value="UniProtKB-KW"/>
</dbReference>
<dbReference type="GO" id="GO:0030272">
    <property type="term" value="F:5-formyltetrahydrofolate cyclo-ligase activity"/>
    <property type="evidence" value="ECO:0007669"/>
    <property type="project" value="UniProtKB-EC"/>
</dbReference>
<comment type="caution">
    <text evidence="6">The sequence shown here is derived from an EMBL/GenBank/DDBJ whole genome shotgun (WGS) entry which is preliminary data.</text>
</comment>
<keyword evidence="3 4" id="KW-0067">ATP-binding</keyword>
<keyword evidence="2 4" id="KW-0547">Nucleotide-binding</keyword>
<dbReference type="AlphaFoldDB" id="A0A162JGV8"/>
<evidence type="ECO:0000256" key="2">
    <source>
        <dbReference type="ARBA" id="ARBA00022741"/>
    </source>
</evidence>
<feature type="binding site" evidence="4">
    <location>
        <position position="49"/>
    </location>
    <ligand>
        <name>substrate</name>
    </ligand>
</feature>
<dbReference type="Pfam" id="PF01812">
    <property type="entry name" value="5-FTHF_cyc-lig"/>
    <property type="match status" value="1"/>
</dbReference>
<organism evidence="6 8">
    <name type="scientific">Clostridium coskatii</name>
    <dbReference type="NCBI Taxonomy" id="1705578"/>
    <lineage>
        <taxon>Bacteria</taxon>
        <taxon>Bacillati</taxon>
        <taxon>Bacillota</taxon>
        <taxon>Clostridia</taxon>
        <taxon>Eubacteriales</taxon>
        <taxon>Clostridiaceae</taxon>
        <taxon>Clostridium</taxon>
    </lineage>
</organism>
<name>A0A162JGV8_9CLOT</name>
<feature type="binding site" evidence="4">
    <location>
        <begin position="132"/>
        <end position="140"/>
    </location>
    <ligand>
        <name>ATP</name>
        <dbReference type="ChEBI" id="CHEBI:30616"/>
    </ligand>
</feature>
<dbReference type="GO" id="GO:0035999">
    <property type="term" value="P:tetrahydrofolate interconversion"/>
    <property type="evidence" value="ECO:0007669"/>
    <property type="project" value="TreeGrafter"/>
</dbReference>
<reference evidence="6 8" key="1">
    <citation type="journal article" date="2015" name="Biotechnol. Bioeng.">
        <title>Genome sequence and phenotypic characterization of Caulobacter segnis.</title>
        <authorList>
            <person name="Patel S."/>
            <person name="Fletcher B."/>
            <person name="Scott D.C."/>
            <person name="Ely B."/>
        </authorList>
    </citation>
    <scope>NUCLEOTIDE SEQUENCE [LARGE SCALE GENOMIC DNA]</scope>
    <source>
        <strain evidence="6 8">PS02</strain>
    </source>
</reference>
<dbReference type="InterPro" id="IPR024185">
    <property type="entry name" value="FTHF_cligase-like_sf"/>
</dbReference>
<evidence type="ECO:0000256" key="3">
    <source>
        <dbReference type="ARBA" id="ARBA00022840"/>
    </source>
</evidence>
<dbReference type="RefSeq" id="WP_063599839.1">
    <property type="nucleotide sequence ID" value="NZ_LITQ01000001.1"/>
</dbReference>
<evidence type="ECO:0000313" key="8">
    <source>
        <dbReference type="Proteomes" id="UP000077384"/>
    </source>
</evidence>
<dbReference type="Gene3D" id="3.40.50.10420">
    <property type="entry name" value="NagB/RpiA/CoA transferase-like"/>
    <property type="match status" value="1"/>
</dbReference>
<dbReference type="PANTHER" id="PTHR23407:SF1">
    <property type="entry name" value="5-FORMYLTETRAHYDROFOLATE CYCLO-LIGASE"/>
    <property type="match status" value="1"/>
</dbReference>
<evidence type="ECO:0000313" key="6">
    <source>
        <dbReference type="EMBL" id="OAA94915.1"/>
    </source>
</evidence>
<evidence type="ECO:0000256" key="1">
    <source>
        <dbReference type="ARBA" id="ARBA00010638"/>
    </source>
</evidence>
<dbReference type="PANTHER" id="PTHR23407">
    <property type="entry name" value="ATPASE INHIBITOR/5-FORMYLTETRAHYDROFOLATE CYCLO-LIGASE"/>
    <property type="match status" value="1"/>
</dbReference>
<dbReference type="PATRIC" id="fig|1705578.3.peg.141"/>
<dbReference type="Proteomes" id="UP000093694">
    <property type="component" value="Unassembled WGS sequence"/>
</dbReference>
<gene>
    <name evidence="7" type="ORF">CLCOS_32950</name>
    <name evidence="6" type="ORF">WX73_01323</name>
</gene>
<accession>A0A162JGV8</accession>
<dbReference type="EMBL" id="LITQ01000001">
    <property type="protein sequence ID" value="OAA94915.1"/>
    <property type="molecule type" value="Genomic_DNA"/>
</dbReference>
<evidence type="ECO:0000313" key="7">
    <source>
        <dbReference type="EMBL" id="OBR91655.1"/>
    </source>
</evidence>
<evidence type="ECO:0000256" key="4">
    <source>
        <dbReference type="PIRSR" id="PIRSR006806-1"/>
    </source>
</evidence>
<keyword evidence="6" id="KW-0436">Ligase</keyword>
<keyword evidence="5" id="KW-0460">Magnesium</keyword>
<feature type="binding site" evidence="4">
    <location>
        <begin position="3"/>
        <end position="7"/>
    </location>
    <ligand>
        <name>ATP</name>
        <dbReference type="ChEBI" id="CHEBI:30616"/>
    </ligand>
</feature>
<dbReference type="GO" id="GO:0046872">
    <property type="term" value="F:metal ion binding"/>
    <property type="evidence" value="ECO:0007669"/>
    <property type="project" value="UniProtKB-KW"/>
</dbReference>
<dbReference type="SUPFAM" id="SSF100950">
    <property type="entry name" value="NagB/RpiA/CoA transferase-like"/>
    <property type="match status" value="1"/>
</dbReference>
<dbReference type="EC" id="6.3.3.2" evidence="5"/>
<dbReference type="GO" id="GO:0009396">
    <property type="term" value="P:folic acid-containing compound biosynthetic process"/>
    <property type="evidence" value="ECO:0007669"/>
    <property type="project" value="TreeGrafter"/>
</dbReference>
<evidence type="ECO:0000313" key="9">
    <source>
        <dbReference type="Proteomes" id="UP000093694"/>
    </source>
</evidence>
<keyword evidence="5" id="KW-0479">Metal-binding</keyword>
<dbReference type="InterPro" id="IPR002698">
    <property type="entry name" value="FTHF_cligase"/>
</dbReference>
<comment type="cofactor">
    <cofactor evidence="5">
        <name>Mg(2+)</name>
        <dbReference type="ChEBI" id="CHEBI:18420"/>
    </cofactor>
</comment>
<sequence>MDKNIIRKKMKEERNKLSNLQKEKLDNSVLQKVIKSEEYNKANSIFIFVSYGSEVDTHRIIKNALEQGKNICVPKVISKEDGMIAVRIHDFSELKSGAYGILEPEDTKFKVKESSIDLCYIPGVAFDKRGGRVGYGGGYYDRFFKKLREDSKKIALAYRFQVLDEVPMEEHDMFIDGIISD</sequence>
<comment type="catalytic activity">
    <reaction evidence="5">
        <text>(6S)-5-formyl-5,6,7,8-tetrahydrofolate + ATP = (6R)-5,10-methenyltetrahydrofolate + ADP + phosphate</text>
        <dbReference type="Rhea" id="RHEA:10488"/>
        <dbReference type="ChEBI" id="CHEBI:30616"/>
        <dbReference type="ChEBI" id="CHEBI:43474"/>
        <dbReference type="ChEBI" id="CHEBI:57455"/>
        <dbReference type="ChEBI" id="CHEBI:57457"/>
        <dbReference type="ChEBI" id="CHEBI:456216"/>
        <dbReference type="EC" id="6.3.3.2"/>
    </reaction>
</comment>
<dbReference type="Proteomes" id="UP000077384">
    <property type="component" value="Unassembled WGS sequence"/>
</dbReference>